<keyword evidence="7" id="KW-0998">Cell outer membrane</keyword>
<keyword evidence="5" id="KW-0732">Signal</keyword>
<dbReference type="GO" id="GO:0005576">
    <property type="term" value="C:extracellular region"/>
    <property type="evidence" value="ECO:0007669"/>
    <property type="project" value="UniProtKB-SubCell"/>
</dbReference>
<proteinExistence type="predicted"/>
<evidence type="ECO:0000313" key="8">
    <source>
        <dbReference type="EMBL" id="GMH78983.1"/>
    </source>
</evidence>
<dbReference type="Pfam" id="PF02415">
    <property type="entry name" value="Chlam_PMP"/>
    <property type="match status" value="2"/>
</dbReference>
<dbReference type="SUPFAM" id="SSF51126">
    <property type="entry name" value="Pectin lyase-like"/>
    <property type="match status" value="2"/>
</dbReference>
<dbReference type="InterPro" id="IPR006626">
    <property type="entry name" value="PbH1"/>
</dbReference>
<gene>
    <name evidence="8" type="ORF">TL16_g07997</name>
</gene>
<evidence type="ECO:0000256" key="4">
    <source>
        <dbReference type="ARBA" id="ARBA00022525"/>
    </source>
</evidence>
<dbReference type="InterPro" id="IPR011050">
    <property type="entry name" value="Pectin_lyase_fold/virulence"/>
</dbReference>
<name>A0A9W7B1S0_9STRA</name>
<dbReference type="EMBL" id="BLQM01000259">
    <property type="protein sequence ID" value="GMH78983.1"/>
    <property type="molecule type" value="Genomic_DNA"/>
</dbReference>
<comment type="subcellular location">
    <subcellularLocation>
        <location evidence="1">Cell envelope</location>
    </subcellularLocation>
    <subcellularLocation>
        <location evidence="2">Cell outer membrane</location>
    </subcellularLocation>
    <subcellularLocation>
        <location evidence="3">Secreted</location>
    </subcellularLocation>
</comment>
<evidence type="ECO:0000256" key="1">
    <source>
        <dbReference type="ARBA" id="ARBA00004196"/>
    </source>
</evidence>
<dbReference type="InterPro" id="IPR003368">
    <property type="entry name" value="POMP_repeat"/>
</dbReference>
<accession>A0A9W7B1S0</accession>
<keyword evidence="6" id="KW-0472">Membrane</keyword>
<dbReference type="Proteomes" id="UP001162640">
    <property type="component" value="Unassembled WGS sequence"/>
</dbReference>
<sequence length="910" mass="95502">MLVSFAVANEYYIDCEQPSVSTSCTASEPCSTISVALNALSEASVTEPANTPSTHTFSARGTCTGPLNTNLHHLDPLNSTTITLKRWDANFTIDCQDDSSPNSNFTRALIMTKHGFTRLESLSIQNCGTKSFTNTDPRSEGFNGGAILIEGGNITGTDSFHFVDVQVQPLSIHNCTFLSNSVDPDVGHGGAISIYGGNIDAAQHLNYVQRLNLTTSYFSKNSALLGGALFATGLEPSSFTLNPIDADTFSLLRDSISHTTFYNNNAYQMGGAASHQHVYGGTLYDNCEIINNVAKGLKLCPQGDETCAGTGGGIGAVYTTLEISNSRVHENQAQTSTEFSPRGAGIYAFYDTHGTLDPEKITPDALFMLMSEVSNNTCTSNDGAAEGGGIWLNGGGQVLDTLIEGNKALSNTVHSLEYNAGGGIYVQRSGMLAEDGEDGFIVVRNVTFNENQVSPGGYGGALFAKGSTVIDIDESTFNGNTVTSSQRIKAAGGAVAFTSGVVATVTLSTFTGNSAKPLRGHSYIVEGDSSYMPEPDGLSGEGGAIFAEASTLYVASTTFQMNKCSSGYDSGASGGAISIVANNGFKESEFDTVRFLYNEAISSDDTTVDKASGMGGAVHVMSASPIFISCEFKGNIAKSGGSKNSIGGAVGPKFVMCNFENNEAAGDQEDFQSSGISIMQSGRGGAIAAVASVMWVANSTFTNNRATARDNSLVPSLGGAIYLDYDSKGKFIGSAFTKNQASNGAGSEICAIAVVRNDEEEPTIEDLDVDVLKNEANSSLVFHNTTFEPLLLTRDRRLVVTPTVLIFGGTVKFMDGKFGKGMKIIIAGPGSLDLFGGYLENVALADANLLIEGPLEQAYLDVLAWNADLSFEPKAKCTLCAVSPAHLNSLKMVNASVSSSAGIVVEGDAW</sequence>
<evidence type="ECO:0000256" key="3">
    <source>
        <dbReference type="ARBA" id="ARBA00004613"/>
    </source>
</evidence>
<evidence type="ECO:0000313" key="9">
    <source>
        <dbReference type="Proteomes" id="UP001162640"/>
    </source>
</evidence>
<dbReference type="AlphaFoldDB" id="A0A9W7B1S0"/>
<protein>
    <submittedName>
        <fullName evidence="8">Uncharacterized protein</fullName>
    </submittedName>
</protein>
<organism evidence="8 9">
    <name type="scientific">Triparma laevis f. inornata</name>
    <dbReference type="NCBI Taxonomy" id="1714386"/>
    <lineage>
        <taxon>Eukaryota</taxon>
        <taxon>Sar</taxon>
        <taxon>Stramenopiles</taxon>
        <taxon>Ochrophyta</taxon>
        <taxon>Bolidophyceae</taxon>
        <taxon>Parmales</taxon>
        <taxon>Triparmaceae</taxon>
        <taxon>Triparma</taxon>
    </lineage>
</organism>
<reference evidence="9" key="1">
    <citation type="journal article" date="2023" name="Commun. Biol.">
        <title>Genome analysis of Parmales, the sister group of diatoms, reveals the evolutionary specialization of diatoms from phago-mixotrophs to photoautotrophs.</title>
        <authorList>
            <person name="Ban H."/>
            <person name="Sato S."/>
            <person name="Yoshikawa S."/>
            <person name="Yamada K."/>
            <person name="Nakamura Y."/>
            <person name="Ichinomiya M."/>
            <person name="Sato N."/>
            <person name="Blanc-Mathieu R."/>
            <person name="Endo H."/>
            <person name="Kuwata A."/>
            <person name="Ogata H."/>
        </authorList>
    </citation>
    <scope>NUCLEOTIDE SEQUENCE [LARGE SCALE GENOMIC DNA]</scope>
</reference>
<dbReference type="SMART" id="SM00710">
    <property type="entry name" value="PbH1"/>
    <property type="match status" value="6"/>
</dbReference>
<keyword evidence="4" id="KW-0964">Secreted</keyword>
<evidence type="ECO:0000256" key="5">
    <source>
        <dbReference type="ARBA" id="ARBA00022729"/>
    </source>
</evidence>
<evidence type="ECO:0000256" key="2">
    <source>
        <dbReference type="ARBA" id="ARBA00004442"/>
    </source>
</evidence>
<evidence type="ECO:0000256" key="6">
    <source>
        <dbReference type="ARBA" id="ARBA00023136"/>
    </source>
</evidence>
<comment type="caution">
    <text evidence="8">The sequence shown here is derived from an EMBL/GenBank/DDBJ whole genome shotgun (WGS) entry which is preliminary data.</text>
</comment>
<evidence type="ECO:0000256" key="7">
    <source>
        <dbReference type="ARBA" id="ARBA00023237"/>
    </source>
</evidence>